<keyword evidence="10" id="KW-1185">Reference proteome</keyword>
<keyword evidence="2 4" id="KW-0479">Metal-binding</keyword>
<feature type="signal peptide" evidence="7">
    <location>
        <begin position="1"/>
        <end position="17"/>
    </location>
</feature>
<reference evidence="10" key="2">
    <citation type="submission" date="2016-12" db="EMBL/GenBank/DDBJ databases">
        <title>Whole genome sequencing of Sphingomonas sp. ABOJV.</title>
        <authorList>
            <person name="Conlan S."/>
            <person name="Thomas P.J."/>
            <person name="Mullikin J."/>
            <person name="Palmore T.N."/>
            <person name="Frank K.M."/>
            <person name="Segre J.A."/>
        </authorList>
    </citation>
    <scope>NUCLEOTIDE SEQUENCE [LARGE SCALE GENOMIC DNA]</scope>
    <source>
        <strain evidence="10">ABOJV</strain>
    </source>
</reference>
<evidence type="ECO:0000256" key="6">
    <source>
        <dbReference type="PIRSR" id="PIRSR031924-51"/>
    </source>
</evidence>
<dbReference type="PANTHER" id="PTHR10151">
    <property type="entry name" value="ECTONUCLEOTIDE PYROPHOSPHATASE/PHOSPHODIESTERASE"/>
    <property type="match status" value="1"/>
</dbReference>
<dbReference type="Gene3D" id="3.30.1360.150">
    <property type="match status" value="1"/>
</dbReference>
<feature type="binding site" evidence="6">
    <location>
        <begin position="162"/>
        <end position="164"/>
    </location>
    <ligand>
        <name>substrate</name>
    </ligand>
</feature>
<evidence type="ECO:0000256" key="5">
    <source>
        <dbReference type="PIRSR" id="PIRSR031924-50"/>
    </source>
</evidence>
<dbReference type="InterPro" id="IPR002591">
    <property type="entry name" value="Phosphodiest/P_Trfase"/>
</dbReference>
<evidence type="ECO:0000313" key="10">
    <source>
        <dbReference type="Proteomes" id="UP000185161"/>
    </source>
</evidence>
<keyword evidence="4" id="KW-0862">Zinc</keyword>
<feature type="binding site" evidence="6">
    <location>
        <position position="101"/>
    </location>
    <ligand>
        <name>substrate</name>
    </ligand>
</feature>
<dbReference type="PIRSF" id="PIRSF031924">
    <property type="entry name" value="Pi-irrepressible_AP"/>
    <property type="match status" value="1"/>
</dbReference>
<dbReference type="STRING" id="93064.BRX40_18200"/>
<dbReference type="InterPro" id="IPR026263">
    <property type="entry name" value="Alkaline_phosphatase_prok"/>
</dbReference>
<dbReference type="CDD" id="cd16016">
    <property type="entry name" value="AP-SPAP"/>
    <property type="match status" value="1"/>
</dbReference>
<dbReference type="PANTHER" id="PTHR10151:SF120">
    <property type="entry name" value="BIS(5'-ADENOSYL)-TRIPHOSPHATASE"/>
    <property type="match status" value="1"/>
</dbReference>
<name>A0A1L6JF13_9SPHN</name>
<dbReference type="Pfam" id="PF01663">
    <property type="entry name" value="Phosphodiest"/>
    <property type="match status" value="1"/>
</dbReference>
<protein>
    <recommendedName>
        <fullName evidence="4">Alkaline phosphatase</fullName>
        <ecNumber evidence="4">3.1.3.1</ecNumber>
    </recommendedName>
</protein>
<keyword evidence="1 5" id="KW-0597">Phosphoprotein</keyword>
<comment type="cofactor">
    <cofactor evidence="4">
        <name>Zn(2+)</name>
        <dbReference type="ChEBI" id="CHEBI:29105"/>
    </cofactor>
    <text evidence="4">Binds 2 Zn(2+) ions.</text>
</comment>
<gene>
    <name evidence="8" type="ORF">BRX40_18200</name>
    <name evidence="9" type="ORF">CA257_10200</name>
</gene>
<feature type="active site" description="Phosphothreonine intermediate" evidence="5">
    <location>
        <position position="80"/>
    </location>
</feature>
<evidence type="ECO:0000313" key="9">
    <source>
        <dbReference type="EMBL" id="RSV03573.1"/>
    </source>
</evidence>
<dbReference type="OrthoDB" id="9766127at2"/>
<dbReference type="InterPro" id="IPR017850">
    <property type="entry name" value="Alkaline_phosphatase_core_sf"/>
</dbReference>
<dbReference type="EMBL" id="QQWO01000007">
    <property type="protein sequence ID" value="RSV03573.1"/>
    <property type="molecule type" value="Genomic_DNA"/>
</dbReference>
<evidence type="ECO:0000313" key="11">
    <source>
        <dbReference type="Proteomes" id="UP000286681"/>
    </source>
</evidence>
<dbReference type="GeneID" id="44134493"/>
<proteinExistence type="predicted"/>
<dbReference type="RefSeq" id="WP_075152556.1">
    <property type="nucleotide sequence ID" value="NZ_CP018820.1"/>
</dbReference>
<dbReference type="KEGG" id="skr:BRX40_18200"/>
<organism evidence="8 10">
    <name type="scientific">Sphingomonas koreensis</name>
    <dbReference type="NCBI Taxonomy" id="93064"/>
    <lineage>
        <taxon>Bacteria</taxon>
        <taxon>Pseudomonadati</taxon>
        <taxon>Pseudomonadota</taxon>
        <taxon>Alphaproteobacteria</taxon>
        <taxon>Sphingomonadales</taxon>
        <taxon>Sphingomonadaceae</taxon>
        <taxon>Sphingomonas</taxon>
    </lineage>
</organism>
<dbReference type="Proteomes" id="UP000286681">
    <property type="component" value="Unassembled WGS sequence"/>
</dbReference>
<comment type="function">
    <text evidence="4">Alkaline phosphatase with broad substrate specificity.</text>
</comment>
<reference evidence="8" key="1">
    <citation type="submission" date="2016-12" db="EMBL/GenBank/DDBJ databases">
        <title>Whole genome sequencing of Sphingomonas koreensis.</title>
        <authorList>
            <person name="Conlan S."/>
            <person name="Thomas P.J."/>
            <person name="Mullikin J."/>
            <person name="Palmore T.N."/>
            <person name="Frank K.M."/>
            <person name="Segre J.A."/>
        </authorList>
    </citation>
    <scope>NUCLEOTIDE SEQUENCE</scope>
    <source>
        <strain evidence="8">ABOJV</strain>
    </source>
</reference>
<evidence type="ECO:0000256" key="1">
    <source>
        <dbReference type="ARBA" id="ARBA00022553"/>
    </source>
</evidence>
<dbReference type="EC" id="3.1.3.1" evidence="4"/>
<evidence type="ECO:0000256" key="3">
    <source>
        <dbReference type="ARBA" id="ARBA00022729"/>
    </source>
</evidence>
<evidence type="ECO:0000256" key="2">
    <source>
        <dbReference type="ARBA" id="ARBA00022723"/>
    </source>
</evidence>
<evidence type="ECO:0000256" key="7">
    <source>
        <dbReference type="SAM" id="SignalP"/>
    </source>
</evidence>
<dbReference type="SUPFAM" id="SSF53649">
    <property type="entry name" value="Alkaline phosphatase-like"/>
    <property type="match status" value="1"/>
</dbReference>
<sequence length="548" mass="58345">MLRSFAAALLLASPAYAQETPPAPPPAPAGPPKLIVAISVDQFSADVFAEYRQHFTGGLARLANGVVFPSGYQSHAATETCPGHSTILTGSRPARTGIIANDWIDLKTPRKDKTIYCAEDESVPDSNSSNYTVSPLHLKVPTLGERMQAATPATRIAAVAGKDRAAVMMAGHKADQVWWWGGKAFVSYAGRPIPEAITRGNAATAARIGQAQPAMELPAFCQSRDIAIPIGAGKTVGTGRFARDAGDSRRFRASPEFDMAVVGIAADLRAEMKLGEGAATDLLIVGASASDYVGHTYGTEGTEMCLQMANLDRTLGKFFDILDKTGIDYQVVLTADHGGHDLPERHNLHGIPEAARVAPGMGAKAMGEKVAAKLKLGDRQLLWGGNFGDIYVDPSLPKKQREAVTHEAIALYRANPQVAGVYTRAEILATPSPSGPPETWSMLERARASYFPERSGDFVVALKPRITPISDPTNGAVATHGSFWDYDRRVPILFWRKGQTGFEQPMSVETVDILPTLAGVIGLPIPAGEIDGRCLDLDAGPGTTCPAK</sequence>
<dbReference type="Proteomes" id="UP000185161">
    <property type="component" value="Chromosome"/>
</dbReference>
<evidence type="ECO:0000256" key="4">
    <source>
        <dbReference type="PIRNR" id="PIRNR031924"/>
    </source>
</evidence>
<dbReference type="AlphaFoldDB" id="A0A1L6JF13"/>
<comment type="catalytic activity">
    <reaction evidence="4">
        <text>a phosphate monoester + H2O = an alcohol + phosphate</text>
        <dbReference type="Rhea" id="RHEA:15017"/>
        <dbReference type="ChEBI" id="CHEBI:15377"/>
        <dbReference type="ChEBI" id="CHEBI:30879"/>
        <dbReference type="ChEBI" id="CHEBI:43474"/>
        <dbReference type="ChEBI" id="CHEBI:67140"/>
        <dbReference type="EC" id="3.1.3.1"/>
    </reaction>
</comment>
<feature type="chain" id="PRO_5041864595" description="Alkaline phosphatase" evidence="7">
    <location>
        <begin position="18"/>
        <end position="548"/>
    </location>
</feature>
<reference evidence="9 11" key="3">
    <citation type="submission" date="2018-07" db="EMBL/GenBank/DDBJ databases">
        <title>Genomic and Epidemiologic Investigation of an Indolent Hospital Outbreak.</title>
        <authorList>
            <person name="Johnson R.C."/>
            <person name="Deming C."/>
            <person name="Conlan S."/>
            <person name="Zellmer C.J."/>
            <person name="Michelin A.V."/>
            <person name="Lee-Lin S."/>
            <person name="Thomas P.J."/>
            <person name="Park M."/>
            <person name="Weingarten R.A."/>
            <person name="Less J."/>
            <person name="Dekker J.P."/>
            <person name="Frank K.M."/>
            <person name="Musser K.A."/>
            <person name="Mcquiston J.R."/>
            <person name="Henderson D.K."/>
            <person name="Lau A.F."/>
            <person name="Palmore T.N."/>
            <person name="Segre J.A."/>
        </authorList>
    </citation>
    <scope>NUCLEOTIDE SEQUENCE [LARGE SCALE GENOMIC DNA]</scope>
    <source>
        <strain evidence="9 11">SK-NIH.Env10_0317</strain>
    </source>
</reference>
<evidence type="ECO:0000313" key="8">
    <source>
        <dbReference type="EMBL" id="APR54090.1"/>
    </source>
</evidence>
<dbReference type="GO" id="GO:0004035">
    <property type="term" value="F:alkaline phosphatase activity"/>
    <property type="evidence" value="ECO:0007669"/>
    <property type="project" value="UniProtKB-EC"/>
</dbReference>
<dbReference type="GO" id="GO:0046872">
    <property type="term" value="F:metal ion binding"/>
    <property type="evidence" value="ECO:0007669"/>
    <property type="project" value="UniProtKB-KW"/>
</dbReference>
<accession>A0A1L6JF13</accession>
<keyword evidence="3 7" id="KW-0732">Signal</keyword>
<dbReference type="Gene3D" id="3.40.720.10">
    <property type="entry name" value="Alkaline Phosphatase, subunit A"/>
    <property type="match status" value="1"/>
</dbReference>
<dbReference type="EMBL" id="CP018820">
    <property type="protein sequence ID" value="APR54090.1"/>
    <property type="molecule type" value="Genomic_DNA"/>
</dbReference>